<proteinExistence type="predicted"/>
<sequence>MRRLHAMTLHRALQTAVLLAGACAASGCSNAEDALPVILRGATSGSGYDSACPARSAKEAERNHKLAISPEFNQRLLEAFPPGTAEETLTNFLAMHRFSFHGSCDTNPLVRRASFKQKGKGLLAYDTHAQVFWEVDVAGKLVWTKGSSVSPGFESTNWRTPALGSTVPRRCISITEYERPLPLRP</sequence>
<evidence type="ECO:0000256" key="1">
    <source>
        <dbReference type="SAM" id="SignalP"/>
    </source>
</evidence>
<evidence type="ECO:0000313" key="3">
    <source>
        <dbReference type="Proteomes" id="UP001169027"/>
    </source>
</evidence>
<keyword evidence="1" id="KW-0732">Signal</keyword>
<comment type="caution">
    <text evidence="2">The sequence shown here is derived from an EMBL/GenBank/DDBJ whole genome shotgun (WGS) entry which is preliminary data.</text>
</comment>
<keyword evidence="3" id="KW-1185">Reference proteome</keyword>
<evidence type="ECO:0008006" key="4">
    <source>
        <dbReference type="Google" id="ProtNLM"/>
    </source>
</evidence>
<accession>A0ABT8SIZ4</accession>
<dbReference type="PROSITE" id="PS51257">
    <property type="entry name" value="PROKAR_LIPOPROTEIN"/>
    <property type="match status" value="1"/>
</dbReference>
<gene>
    <name evidence="2" type="ORF">Q2T77_38535</name>
</gene>
<evidence type="ECO:0000313" key="2">
    <source>
        <dbReference type="EMBL" id="MDO1538127.1"/>
    </source>
</evidence>
<organism evidence="2 3">
    <name type="scientific">Variovorax ginsengisoli</name>
    <dbReference type="NCBI Taxonomy" id="363844"/>
    <lineage>
        <taxon>Bacteria</taxon>
        <taxon>Pseudomonadati</taxon>
        <taxon>Pseudomonadota</taxon>
        <taxon>Betaproteobacteria</taxon>
        <taxon>Burkholderiales</taxon>
        <taxon>Comamonadaceae</taxon>
        <taxon>Variovorax</taxon>
    </lineage>
</organism>
<feature type="signal peptide" evidence="1">
    <location>
        <begin position="1"/>
        <end position="31"/>
    </location>
</feature>
<protein>
    <recommendedName>
        <fullName evidence="4">Lipoprotein</fullName>
    </recommendedName>
</protein>
<name>A0ABT8SIZ4_9BURK</name>
<dbReference type="EMBL" id="JAUKVY010000077">
    <property type="protein sequence ID" value="MDO1538127.1"/>
    <property type="molecule type" value="Genomic_DNA"/>
</dbReference>
<feature type="chain" id="PRO_5046784105" description="Lipoprotein" evidence="1">
    <location>
        <begin position="32"/>
        <end position="185"/>
    </location>
</feature>
<reference evidence="2" key="1">
    <citation type="submission" date="2023-06" db="EMBL/GenBank/DDBJ databases">
        <authorList>
            <person name="Jiang Y."/>
            <person name="Liu Q."/>
        </authorList>
    </citation>
    <scope>NUCLEOTIDE SEQUENCE</scope>
    <source>
        <strain evidence="2">CGMCC 1.12090</strain>
    </source>
</reference>
<dbReference type="Proteomes" id="UP001169027">
    <property type="component" value="Unassembled WGS sequence"/>
</dbReference>
<dbReference type="RefSeq" id="WP_301816532.1">
    <property type="nucleotide sequence ID" value="NZ_JAUJZH010000077.1"/>
</dbReference>